<dbReference type="EMBL" id="VUMV01000008">
    <property type="protein sequence ID" value="MST82685.1"/>
    <property type="molecule type" value="Genomic_DNA"/>
</dbReference>
<organism evidence="1 2">
    <name type="scientific">Bilifractor porci</name>
    <dbReference type="NCBI Taxonomy" id="2606636"/>
    <lineage>
        <taxon>Bacteria</taxon>
        <taxon>Bacillati</taxon>
        <taxon>Bacillota</taxon>
        <taxon>Clostridia</taxon>
        <taxon>Lachnospirales</taxon>
        <taxon>Lachnospiraceae</taxon>
        <taxon>Bilifractor</taxon>
    </lineage>
</organism>
<sequence>MSRKTLYEIDMDFRAVEQQVDGLKEIAQKLKNLGNNDFEETLRDIGVNWTGDNAAKFVAKGSSLKTDLIENGENIMKIAHALDEAARNMYHTELQNIDRADDR</sequence>
<name>A0A7X2P9R3_9FIRM</name>
<gene>
    <name evidence="1" type="ORF">FYJ60_10185</name>
</gene>
<dbReference type="RefSeq" id="WP_154458601.1">
    <property type="nucleotide sequence ID" value="NZ_VUMV01000008.1"/>
</dbReference>
<evidence type="ECO:0008006" key="3">
    <source>
        <dbReference type="Google" id="ProtNLM"/>
    </source>
</evidence>
<comment type="caution">
    <text evidence="1">The sequence shown here is derived from an EMBL/GenBank/DDBJ whole genome shotgun (WGS) entry which is preliminary data.</text>
</comment>
<dbReference type="InterPro" id="IPR036689">
    <property type="entry name" value="ESAT-6-like_sf"/>
</dbReference>
<dbReference type="Proteomes" id="UP000466864">
    <property type="component" value="Unassembled WGS sequence"/>
</dbReference>
<evidence type="ECO:0000313" key="2">
    <source>
        <dbReference type="Proteomes" id="UP000466864"/>
    </source>
</evidence>
<dbReference type="Gene3D" id="1.10.287.1060">
    <property type="entry name" value="ESAT-6-like"/>
    <property type="match status" value="1"/>
</dbReference>
<proteinExistence type="predicted"/>
<accession>A0A7X2P9R3</accession>
<dbReference type="AlphaFoldDB" id="A0A7X2P9R3"/>
<keyword evidence="2" id="KW-1185">Reference proteome</keyword>
<protein>
    <recommendedName>
        <fullName evidence="3">WXG100 family type VII secretion target</fullName>
    </recommendedName>
</protein>
<evidence type="ECO:0000313" key="1">
    <source>
        <dbReference type="EMBL" id="MST82685.1"/>
    </source>
</evidence>
<reference evidence="1 2" key="1">
    <citation type="submission" date="2019-08" db="EMBL/GenBank/DDBJ databases">
        <title>In-depth cultivation of the pig gut microbiome towards novel bacterial diversity and tailored functional studies.</title>
        <authorList>
            <person name="Wylensek D."/>
            <person name="Hitch T.C.A."/>
            <person name="Clavel T."/>
        </authorList>
    </citation>
    <scope>NUCLEOTIDE SEQUENCE [LARGE SCALE GENOMIC DNA]</scope>
    <source>
        <strain evidence="1 2">Oil+RF-744-WCA-WT-13</strain>
    </source>
</reference>
<dbReference type="SUPFAM" id="SSF140453">
    <property type="entry name" value="EsxAB dimer-like"/>
    <property type="match status" value="1"/>
</dbReference>